<accession>A0A1F2WNX1</accession>
<dbReference type="EMBL" id="MELK01000021">
    <property type="protein sequence ID" value="OFW58554.1"/>
    <property type="molecule type" value="Genomic_DNA"/>
</dbReference>
<dbReference type="PANTHER" id="PTHR43566">
    <property type="entry name" value="CONSERVED PROTEIN"/>
    <property type="match status" value="1"/>
</dbReference>
<feature type="domain" description="AAA" evidence="1">
    <location>
        <begin position="65"/>
        <end position="182"/>
    </location>
</feature>
<evidence type="ECO:0000313" key="4">
    <source>
        <dbReference type="Proteomes" id="UP000177876"/>
    </source>
</evidence>
<dbReference type="STRING" id="1797197.A2Y75_10230"/>
<dbReference type="Proteomes" id="UP000177876">
    <property type="component" value="Unassembled WGS sequence"/>
</dbReference>
<dbReference type="Pfam" id="PF13173">
    <property type="entry name" value="AAA_14"/>
    <property type="match status" value="1"/>
</dbReference>
<name>A0A1F2WNX1_9ACTN</name>
<dbReference type="InterPro" id="IPR041682">
    <property type="entry name" value="AAA_14"/>
</dbReference>
<dbReference type="PANTHER" id="PTHR43566:SF2">
    <property type="entry name" value="DUF4143 DOMAIN-CONTAINING PROTEIN"/>
    <property type="match status" value="1"/>
</dbReference>
<feature type="domain" description="DUF4143" evidence="2">
    <location>
        <begin position="243"/>
        <end position="398"/>
    </location>
</feature>
<evidence type="ECO:0000259" key="2">
    <source>
        <dbReference type="Pfam" id="PF13635"/>
    </source>
</evidence>
<protein>
    <recommendedName>
        <fullName evidence="5">ATP-binding protein</fullName>
    </recommendedName>
</protein>
<sequence>MRRVPNLTILGSADIKAFEGGAQVGERFLGMAERDFTISSKAHIIKEYVPREISLEIGRLLDFMPVVVLTGMRQVGKSTMLVNDPRFADREYVSLDDPIFQFSLRENPDSELSSYGRMTIDEAQTEDDLFRAIKRALAREETPGRFLLSGSASLPLKKATAESLAGKAIYKRMIPMTRREILRNIEEEPFLLRFIRKPKRARNLDIRPITDDEVMRGGMPQVVLSPREAGDIWLSGYEQTYLERDILYLSRIENLIAFKTMLRLLAARSGQILNLNQVARDAELNYNTAKNYLGLLEELFVIQRVHPYTRSLRSGIKKSPKLFLSDAGIACWMAGCSSLSDHPLRGFMYETYFLENLMGILEAHCSGWTVHYWRVDETREVDLVIDTREQVVGIEIKTGEQLGNKDLVSLRTFMKATPECQLCILAYNGGEVADLGQGIWAVPLGLLLQ</sequence>
<dbReference type="AlphaFoldDB" id="A0A1F2WNX1"/>
<organism evidence="3 4">
    <name type="scientific">Candidatus Solincola sediminis</name>
    <dbReference type="NCBI Taxonomy" id="1797199"/>
    <lineage>
        <taxon>Bacteria</taxon>
        <taxon>Bacillati</taxon>
        <taxon>Actinomycetota</taxon>
        <taxon>Candidatus Geothermincolia</taxon>
        <taxon>Candidatus Geothermincolales</taxon>
        <taxon>Candidatus Geothermincolaceae</taxon>
        <taxon>Candidatus Solincola</taxon>
    </lineage>
</organism>
<reference evidence="3 4" key="1">
    <citation type="journal article" date="2016" name="Nat. Commun.">
        <title>Thousands of microbial genomes shed light on interconnected biogeochemical processes in an aquifer system.</title>
        <authorList>
            <person name="Anantharaman K."/>
            <person name="Brown C.T."/>
            <person name="Hug L.A."/>
            <person name="Sharon I."/>
            <person name="Castelle C.J."/>
            <person name="Probst A.J."/>
            <person name="Thomas B.C."/>
            <person name="Singh A."/>
            <person name="Wilkins M.J."/>
            <person name="Karaoz U."/>
            <person name="Brodie E.L."/>
            <person name="Williams K.H."/>
            <person name="Hubbard S.S."/>
            <person name="Banfield J.F."/>
        </authorList>
    </citation>
    <scope>NUCLEOTIDE SEQUENCE [LARGE SCALE GENOMIC DNA]</scope>
</reference>
<comment type="caution">
    <text evidence="3">The sequence shown here is derived from an EMBL/GenBank/DDBJ whole genome shotgun (WGS) entry which is preliminary data.</text>
</comment>
<evidence type="ECO:0000259" key="1">
    <source>
        <dbReference type="Pfam" id="PF13173"/>
    </source>
</evidence>
<proteinExistence type="predicted"/>
<evidence type="ECO:0000313" key="3">
    <source>
        <dbReference type="EMBL" id="OFW58554.1"/>
    </source>
</evidence>
<gene>
    <name evidence="3" type="ORF">A2Y75_10230</name>
</gene>
<dbReference type="Pfam" id="PF13635">
    <property type="entry name" value="DUF4143"/>
    <property type="match status" value="1"/>
</dbReference>
<evidence type="ECO:0008006" key="5">
    <source>
        <dbReference type="Google" id="ProtNLM"/>
    </source>
</evidence>
<dbReference type="InterPro" id="IPR025420">
    <property type="entry name" value="DUF4143"/>
</dbReference>